<reference evidence="5" key="1">
    <citation type="journal article" date="2022" name="bioRxiv">
        <title>Genomics of Preaxostyla Flagellates Illuminates Evolutionary Transitions and the Path Towards Mitochondrial Loss.</title>
        <authorList>
            <person name="Novak L.V.F."/>
            <person name="Treitli S.C."/>
            <person name="Pyrih J."/>
            <person name="Halakuc P."/>
            <person name="Pipaliya S.V."/>
            <person name="Vacek V."/>
            <person name="Brzon O."/>
            <person name="Soukal P."/>
            <person name="Eme L."/>
            <person name="Dacks J.B."/>
            <person name="Karnkowska A."/>
            <person name="Elias M."/>
            <person name="Hampl V."/>
        </authorList>
    </citation>
    <scope>NUCLEOTIDE SEQUENCE</scope>
    <source>
        <strain evidence="5">RCP-MX</strain>
    </source>
</reference>
<evidence type="ECO:0000313" key="5">
    <source>
        <dbReference type="EMBL" id="KAJ4456309.1"/>
    </source>
</evidence>
<keyword evidence="2" id="KW-0472">Membrane</keyword>
<feature type="compositionally biased region" description="Basic and acidic residues" evidence="1">
    <location>
        <begin position="1794"/>
        <end position="1807"/>
    </location>
</feature>
<comment type="caution">
    <text evidence="5">The sequence shown here is derived from an EMBL/GenBank/DDBJ whole genome shotgun (WGS) entry which is preliminary data.</text>
</comment>
<dbReference type="CDD" id="cd00185">
    <property type="entry name" value="TNFRSF"/>
    <property type="match status" value="1"/>
</dbReference>
<keyword evidence="6" id="KW-1185">Reference proteome</keyword>
<evidence type="ECO:0000256" key="1">
    <source>
        <dbReference type="SAM" id="MobiDB-lite"/>
    </source>
</evidence>
<dbReference type="EMBL" id="JAPMOS010000074">
    <property type="protein sequence ID" value="KAJ4456309.1"/>
    <property type="molecule type" value="Genomic_DNA"/>
</dbReference>
<dbReference type="PANTHER" id="PTHR46967">
    <property type="entry name" value="INSULIN-LIKE GROWTH FACTOR BINDING PROTEIN,N-TERMINAL"/>
    <property type="match status" value="1"/>
</dbReference>
<dbReference type="SUPFAM" id="SSF57184">
    <property type="entry name" value="Growth factor receptor domain"/>
    <property type="match status" value="1"/>
</dbReference>
<feature type="region of interest" description="Disordered" evidence="1">
    <location>
        <begin position="1211"/>
        <end position="1256"/>
    </location>
</feature>
<evidence type="ECO:0000256" key="2">
    <source>
        <dbReference type="SAM" id="Phobius"/>
    </source>
</evidence>
<dbReference type="Gene3D" id="2.10.50.10">
    <property type="entry name" value="Tumor Necrosis Factor Receptor, subunit A, domain 2"/>
    <property type="match status" value="2"/>
</dbReference>
<dbReference type="InterPro" id="IPR009030">
    <property type="entry name" value="Growth_fac_rcpt_cys_sf"/>
</dbReference>
<dbReference type="Pfam" id="PF07699">
    <property type="entry name" value="Ephrin_rec_like"/>
    <property type="match status" value="1"/>
</dbReference>
<feature type="region of interest" description="Disordered" evidence="1">
    <location>
        <begin position="1763"/>
        <end position="1811"/>
    </location>
</feature>
<keyword evidence="2" id="KW-1133">Transmembrane helix</keyword>
<keyword evidence="2" id="KW-0812">Transmembrane</keyword>
<dbReference type="PANTHER" id="PTHR46967:SF1">
    <property type="entry name" value="KERATIN-ASSOCIATED PROTEIN 16-1-LIKE"/>
    <property type="match status" value="1"/>
</dbReference>
<dbReference type="SUPFAM" id="SSF117281">
    <property type="entry name" value="Kelch motif"/>
    <property type="match status" value="1"/>
</dbReference>
<dbReference type="InterPro" id="IPR011641">
    <property type="entry name" value="Tyr-kin_ephrin_A/B_rcpt-like"/>
</dbReference>
<evidence type="ECO:0000256" key="3">
    <source>
        <dbReference type="SAM" id="SignalP"/>
    </source>
</evidence>
<dbReference type="SMART" id="SM01411">
    <property type="entry name" value="Ephrin_rec_like"/>
    <property type="match status" value="2"/>
</dbReference>
<keyword evidence="3" id="KW-0732">Signal</keyword>
<protein>
    <recommendedName>
        <fullName evidence="4">Tyrosine-protein kinase ephrin type A/B receptor-like domain-containing protein</fullName>
    </recommendedName>
</protein>
<organism evidence="5 6">
    <name type="scientific">Paratrimastix pyriformis</name>
    <dbReference type="NCBI Taxonomy" id="342808"/>
    <lineage>
        <taxon>Eukaryota</taxon>
        <taxon>Metamonada</taxon>
        <taxon>Preaxostyla</taxon>
        <taxon>Paratrimastigidae</taxon>
        <taxon>Paratrimastix</taxon>
    </lineage>
</organism>
<gene>
    <name evidence="5" type="ORF">PAPYR_8489</name>
</gene>
<feature type="signal peptide" evidence="3">
    <location>
        <begin position="1"/>
        <end position="18"/>
    </location>
</feature>
<feature type="compositionally biased region" description="Basic residues" evidence="1">
    <location>
        <begin position="1240"/>
        <end position="1249"/>
    </location>
</feature>
<sequence>MLNGRTLVLVLLASAALAVTPQWWDRITSDASLPHGALSLCQTAPDQIMAVELETKSLYLYLADQGVWKRLMQGVGEGASLPAFGTLFGPGCVFYGGAYGKPSSVFSLIQPNSAWNTLLATKSESLGPAEYILMAEAPAVYIDPWYFLLDPGNLFQTYVPGAVISGNEALIDRSPLAQLVTEPGSGHNRWVLFIHNVAGDLMAVTCDYTLALESYRLHMCVPIFQRMLGATYGDLSYFYAPPNRTATACPAIFVYSTKANTWNTLPVNKTLSPTPQECNSETHNVYMFIRQTDPIGPQLICSSRLDSTSPPKHYYYHTTSQAFLEVPPTPVLTPPTREGGLLACATGPTGVWLFYTGGSRFGEVLNDTWAGTMLSGRWSPVYFGPLEPRAFHQGGVWNSTVYALGGFTTGRRAPSTFGALLDYSSGFGDVRGAPDAIRPCPAATPWYELPMTQFSYHWVPFSPPAPADPAWAPPALLWGHAVVISADGIAYITGGVNTTTVWAYRLDLATLTWLAPIRATPPDYVSFKPGLAFHGMDLVPEMRQLCSYGGVIRQGSKYLTPSTLLCLGLDEEAPAWHVVLIQAASQLNFYIERYGLALIYMGDGDMLVYGGQSLVGSTNNMEMVNLYTNMTWTLQLVNAPAPASFFSWTRNGGMLIMLGGASSVEWDPDAVFATGTLANATTAAVLQALPSALTSFSVAAGHYATEGSTSCSPCPAGRYLSFQGQDACRAKCPMGTYSETIGATDPTTCIQCPAGTYSAVEGASSRHQCLLCPPATYSTAPKATSIATCRPCTEGICRAGSTGPAFLLSANGTGVPAGDVLPEQYDEERSRVEKYTYSGLGGGLGLIVVVVGLGLLLWSSSRAKLMSWLRLADVWPGFVARVDELGLPLRTRSPIGGLLGLFMVVIVVGLVGLNLLRVFDRYNVLRETTLLEGIPEDAFRGPGGAGGLDAFVAIASLGHHGPCLANGTADVCDPGIAPTLTTGDPSRISCALRPDGACQINMTIGIQLLANSVITVAAKGSMLYNSGWWWEIAINETMYRHLLTPPGEEAVFHGSVGTAATATMTFLKYTKNNATRWQHWALTALGQPRRGSAVGAADFYSEADKLELALSVVMSPYHQLTRDMAKESPFVVLMSLMGALSGVASCYCVSACPMPDSGAFGGVGVAKKAADTGLELLAALRQAHNKRKSRRSAAGGPGVALVRGLELSARSPTGRAASPQAPPPRLGVGDPVSPNPLMSRRTKVTKKNAKTPVAVDEVPPSNLGDIPQPVFKLVLFHLFDEPQSANASICNLMLVSRRLCQMTSQALELPNLRVAATWITTTPISAFGDPWPAASLTTNPNPFATVPLENDAQLCDEVLHGPLEALRTRRMAHELAIRQFYLELPRVARNFVLKLRAEMADAISKPMEEALRAELVRLSAMTTEGQGFQKQEGLTKQAPAIARSIQRLTDQIAHFREHDRERTDPVLKNVLLLVRRLRCELFSSSAGWQPNCWFHTRVRIDIPWEEVRANMATFVERKRRCRVKADLSPVCLQNGRGSVPLFLDFALSTGDIRLRYGLGQAPGRAPSDSKTDAERPDVESAWKHQLGFAKLDGDRDVRANDAELEDCDGDGGVPEVQYSQYMEDRDLFRRCRGSYDPAQWAHARSLRRLMIMTGLGPMGNVQRFCELLFLLCGADYPSLAAQSVPPAAGSTHLTRSCQLAEKEPCFVMTASGDYMLTVEPETHGLPRRPILVLFASDPEYIRGRPPHPAGRDIPHIGQRGEQLALGWGTGSGGWSKEPGDETHQGPAEEACPGEVDKEVDGGDSKGEEEADWIDTLEGLAQGDGDLGPTQWTTIMSARTHSGAVGEETAE</sequence>
<feature type="chain" id="PRO_5045396533" description="Tyrosine-protein kinase ephrin type A/B receptor-like domain-containing protein" evidence="3">
    <location>
        <begin position="19"/>
        <end position="1850"/>
    </location>
</feature>
<name>A0ABQ8UAH8_9EUKA</name>
<dbReference type="InterPro" id="IPR015915">
    <property type="entry name" value="Kelch-typ_b-propeller"/>
</dbReference>
<dbReference type="Proteomes" id="UP001141327">
    <property type="component" value="Unassembled WGS sequence"/>
</dbReference>
<evidence type="ECO:0000259" key="4">
    <source>
        <dbReference type="Pfam" id="PF07699"/>
    </source>
</evidence>
<feature type="domain" description="Tyrosine-protein kinase ephrin type A/B receptor-like" evidence="4">
    <location>
        <begin position="701"/>
        <end position="749"/>
    </location>
</feature>
<proteinExistence type="predicted"/>
<feature type="transmembrane region" description="Helical" evidence="2">
    <location>
        <begin position="895"/>
        <end position="916"/>
    </location>
</feature>
<accession>A0ABQ8UAH8</accession>
<evidence type="ECO:0000313" key="6">
    <source>
        <dbReference type="Proteomes" id="UP001141327"/>
    </source>
</evidence>
<feature type="transmembrane region" description="Helical" evidence="2">
    <location>
        <begin position="835"/>
        <end position="858"/>
    </location>
</feature>
<dbReference type="Gene3D" id="2.120.10.80">
    <property type="entry name" value="Kelch-type beta propeller"/>
    <property type="match status" value="2"/>
</dbReference>